<gene>
    <name evidence="1" type="ORF">MW046_13955</name>
</gene>
<keyword evidence="1" id="KW-0614">Plasmid</keyword>
<accession>A0A8U0A5R4</accession>
<sequence length="203" mass="23319">MNNEHYKQTVEARTVDGIDTLVSTDPGEIFIDLPASNPRYIRVQEGDRIQEGDVSTRTTAEMAGPLLTHWHIESITAETVTGTNIDTGETQEWDREQLIQHLGIGKFSAELKTFDRVSVTEIEEWDERYTTEGAEEVKPYVVVIVYGNNGEKFTQLYAATETGDWDSLEVVQRDTRIEHFSDELQNYFDDAVRKTLEVEQRYH</sequence>
<dbReference type="AlphaFoldDB" id="A0A8U0A5R4"/>
<dbReference type="EMBL" id="CP096020">
    <property type="protein sequence ID" value="UPM44530.1"/>
    <property type="molecule type" value="Genomic_DNA"/>
</dbReference>
<evidence type="ECO:0000313" key="2">
    <source>
        <dbReference type="Proteomes" id="UP000831768"/>
    </source>
</evidence>
<reference evidence="1" key="1">
    <citation type="submission" date="2022-04" db="EMBL/GenBank/DDBJ databases">
        <title>Halocatena sp. nov., isolated from a salt lake.</title>
        <authorList>
            <person name="Cui H.-L."/>
        </authorList>
    </citation>
    <scope>NUCLEOTIDE SEQUENCE</scope>
    <source>
        <strain evidence="1">AD-1</strain>
        <plasmid evidence="1">unnamed1</plasmid>
    </source>
</reference>
<dbReference type="Proteomes" id="UP000831768">
    <property type="component" value="Plasmid unnamed1"/>
</dbReference>
<organism evidence="1 2">
    <name type="scientific">Halocatena salina</name>
    <dbReference type="NCBI Taxonomy" id="2934340"/>
    <lineage>
        <taxon>Archaea</taxon>
        <taxon>Methanobacteriati</taxon>
        <taxon>Methanobacteriota</taxon>
        <taxon>Stenosarchaea group</taxon>
        <taxon>Halobacteria</taxon>
        <taxon>Halobacteriales</taxon>
        <taxon>Natronomonadaceae</taxon>
        <taxon>Halocatena</taxon>
    </lineage>
</organism>
<keyword evidence="2" id="KW-1185">Reference proteome</keyword>
<name>A0A8U0A5R4_9EURY</name>
<geneLocation type="plasmid" evidence="1 2">
    <name>unnamed1</name>
</geneLocation>
<proteinExistence type="predicted"/>
<protein>
    <submittedName>
        <fullName evidence="1">Uncharacterized protein</fullName>
    </submittedName>
</protein>
<evidence type="ECO:0000313" key="1">
    <source>
        <dbReference type="EMBL" id="UPM44530.1"/>
    </source>
</evidence>
<dbReference type="KEGG" id="haad:MW046_13955"/>
<dbReference type="RefSeq" id="WP_247995184.1">
    <property type="nucleotide sequence ID" value="NZ_CP096020.1"/>
</dbReference>
<dbReference type="GeneID" id="71929172"/>